<dbReference type="GO" id="GO:0004553">
    <property type="term" value="F:hydrolase activity, hydrolyzing O-glycosyl compounds"/>
    <property type="evidence" value="ECO:0007669"/>
    <property type="project" value="InterPro"/>
</dbReference>
<dbReference type="Pfam" id="PF00404">
    <property type="entry name" value="Dockerin_1"/>
    <property type="match status" value="1"/>
</dbReference>
<dbReference type="Gene3D" id="1.10.1330.10">
    <property type="entry name" value="Dockerin domain"/>
    <property type="match status" value="1"/>
</dbReference>
<dbReference type="PROSITE" id="PS00018">
    <property type="entry name" value="EF_HAND_1"/>
    <property type="match status" value="2"/>
</dbReference>
<name>A0A1F7JUD0_9BACT</name>
<comment type="caution">
    <text evidence="3">The sequence shown here is derived from an EMBL/GenBank/DDBJ whole genome shotgun (WGS) entry which is preliminary data.</text>
</comment>
<dbReference type="CDD" id="cd14256">
    <property type="entry name" value="Dockerin_I"/>
    <property type="match status" value="1"/>
</dbReference>
<accession>A0A1F7JUD0</accession>
<dbReference type="Proteomes" id="UP000176269">
    <property type="component" value="Unassembled WGS sequence"/>
</dbReference>
<dbReference type="InterPro" id="IPR016134">
    <property type="entry name" value="Dockerin_dom"/>
</dbReference>
<protein>
    <recommendedName>
        <fullName evidence="2">Dockerin domain-containing protein</fullName>
    </recommendedName>
</protein>
<reference evidence="3 4" key="1">
    <citation type="journal article" date="2016" name="Nat. Commun.">
        <title>Thousands of microbial genomes shed light on interconnected biogeochemical processes in an aquifer system.</title>
        <authorList>
            <person name="Anantharaman K."/>
            <person name="Brown C.T."/>
            <person name="Hug L.A."/>
            <person name="Sharon I."/>
            <person name="Castelle C.J."/>
            <person name="Probst A.J."/>
            <person name="Thomas B.C."/>
            <person name="Singh A."/>
            <person name="Wilkins M.J."/>
            <person name="Karaoz U."/>
            <person name="Brodie E.L."/>
            <person name="Williams K.H."/>
            <person name="Hubbard S.S."/>
            <person name="Banfield J.F."/>
        </authorList>
    </citation>
    <scope>NUCLEOTIDE SEQUENCE [LARGE SCALE GENOMIC DNA]</scope>
</reference>
<dbReference type="AlphaFoldDB" id="A0A1F7JUD0"/>
<feature type="domain" description="Dockerin" evidence="2">
    <location>
        <begin position="613"/>
        <end position="679"/>
    </location>
</feature>
<proteinExistence type="predicted"/>
<sequence>MKLFVCKDDNCSASASIPFNQTQEKLPVNQGIWLEDSNQDRTWIYRYNITADAEGRSLDPEKNYRLKIAQAFFDNGVKIIDSKAEDLDKLALRVGNARDFEIYADQTCDCNIYAEAYIKDKNGNIITELDEKAGYGIANNNQVFDAGRKLAGLFRNGRVVIGPGDLFSLYNPTRYGRNTSAHIRLFAPGWKVLRQECTSTGTFPACPMRENSFEKDASELARPELFEYIGVGCGENVKYGWVIEKKPTPTPLPADTDDDSPSGPQQGKGHLVTHTVFYDRQQNPPSCDATQIDPQVGYDPTESLYSHFTWRHTVEISGSVTRSDPDGSTYAHQRFNELPAGRYSIRIKPGTDDRMQYMQLASNCPTSVEVKPGQTTNALLVVYVRRGSSYQVGDEVGNTCRNCQLTQGTCGPAIAGRVLCLNPGTYTPPDDEENGSTSPGDYKSFNMIVMDADNPTSAQCYGAANGKGNPINNHGTYDDKGIACAYQAEQTRDGIVKKLKVTLINKTRAAAKDVSTLLSPKESTRVMWQIHRCKDQNKFPCQGEANDEKDYMSEARTWWCVQPGQSLECSWDVTKWKENSFVQCSLNGRDVTNDRSTCRYSNDFASLEDITTEDLQKIDVDQNNVVNVADITYILDNYGRSGSDIEQLDDMRSPDVNSDGIVNSSDYTMLIKYIGTQVP</sequence>
<dbReference type="InterPro" id="IPR036439">
    <property type="entry name" value="Dockerin_dom_sf"/>
</dbReference>
<evidence type="ECO:0000313" key="4">
    <source>
        <dbReference type="Proteomes" id="UP000176269"/>
    </source>
</evidence>
<dbReference type="PROSITE" id="PS51766">
    <property type="entry name" value="DOCKERIN"/>
    <property type="match status" value="1"/>
</dbReference>
<dbReference type="SUPFAM" id="SSF63446">
    <property type="entry name" value="Type I dockerin domain"/>
    <property type="match status" value="1"/>
</dbReference>
<evidence type="ECO:0000256" key="1">
    <source>
        <dbReference type="SAM" id="MobiDB-lite"/>
    </source>
</evidence>
<dbReference type="InterPro" id="IPR002105">
    <property type="entry name" value="Dockerin_1_rpt"/>
</dbReference>
<feature type="region of interest" description="Disordered" evidence="1">
    <location>
        <begin position="249"/>
        <end position="269"/>
    </location>
</feature>
<dbReference type="PROSITE" id="PS00448">
    <property type="entry name" value="CLOS_CELLULOSOME_RPT"/>
    <property type="match status" value="1"/>
</dbReference>
<dbReference type="GO" id="GO:0000272">
    <property type="term" value="P:polysaccharide catabolic process"/>
    <property type="evidence" value="ECO:0007669"/>
    <property type="project" value="InterPro"/>
</dbReference>
<evidence type="ECO:0000313" key="3">
    <source>
        <dbReference type="EMBL" id="OGK59190.1"/>
    </source>
</evidence>
<gene>
    <name evidence="3" type="ORF">A3I56_00150</name>
</gene>
<organism evidence="3 4">
    <name type="scientific">Candidatus Roizmanbacteria bacterium RIFCSPLOWO2_02_FULL_43_10</name>
    <dbReference type="NCBI Taxonomy" id="1802078"/>
    <lineage>
        <taxon>Bacteria</taxon>
        <taxon>Candidatus Roizmaniibacteriota</taxon>
    </lineage>
</organism>
<dbReference type="InterPro" id="IPR018247">
    <property type="entry name" value="EF_Hand_1_Ca_BS"/>
</dbReference>
<evidence type="ECO:0000259" key="2">
    <source>
        <dbReference type="PROSITE" id="PS51766"/>
    </source>
</evidence>
<dbReference type="EMBL" id="MGBC01000049">
    <property type="protein sequence ID" value="OGK59190.1"/>
    <property type="molecule type" value="Genomic_DNA"/>
</dbReference>